<evidence type="ECO:0000259" key="12">
    <source>
        <dbReference type="PROSITE" id="PS50106"/>
    </source>
</evidence>
<dbReference type="AlphaFoldDB" id="A0A239TFH1"/>
<evidence type="ECO:0000256" key="8">
    <source>
        <dbReference type="ARBA" id="ARBA00022989"/>
    </source>
</evidence>
<dbReference type="EMBL" id="LT906446">
    <property type="protein sequence ID" value="SNU96427.1"/>
    <property type="molecule type" value="Genomic_DNA"/>
</dbReference>
<dbReference type="InterPro" id="IPR004387">
    <property type="entry name" value="Pept_M50_Zn"/>
</dbReference>
<feature type="domain" description="PDZ" evidence="12">
    <location>
        <begin position="128"/>
        <end position="171"/>
    </location>
</feature>
<dbReference type="PANTHER" id="PTHR42837:SF2">
    <property type="entry name" value="MEMBRANE METALLOPROTEASE ARASP2, CHLOROPLASTIC-RELATED"/>
    <property type="match status" value="1"/>
</dbReference>
<dbReference type="GeneID" id="78506614"/>
<keyword evidence="11" id="KW-0479">Metal-binding</keyword>
<dbReference type="GO" id="GO:0006508">
    <property type="term" value="P:proteolysis"/>
    <property type="evidence" value="ECO:0007669"/>
    <property type="project" value="UniProtKB-KW"/>
</dbReference>
<proteinExistence type="inferred from homology"/>
<evidence type="ECO:0000256" key="3">
    <source>
        <dbReference type="ARBA" id="ARBA00007931"/>
    </source>
</evidence>
<keyword evidence="14" id="KW-1185">Reference proteome</keyword>
<dbReference type="CDD" id="cd23081">
    <property type="entry name" value="cpPDZ_EcRseP-like"/>
    <property type="match status" value="1"/>
</dbReference>
<keyword evidence="4 13" id="KW-0645">Protease</keyword>
<keyword evidence="6 11" id="KW-0378">Hydrolase</keyword>
<keyword evidence="7 11" id="KW-0862">Zinc</keyword>
<evidence type="ECO:0000313" key="14">
    <source>
        <dbReference type="Proteomes" id="UP000215383"/>
    </source>
</evidence>
<evidence type="ECO:0000256" key="9">
    <source>
        <dbReference type="ARBA" id="ARBA00023049"/>
    </source>
</evidence>
<evidence type="ECO:0000313" key="13">
    <source>
        <dbReference type="EMBL" id="SNU96427.1"/>
    </source>
</evidence>
<reference evidence="13 14" key="1">
    <citation type="submission" date="2017-06" db="EMBL/GenBank/DDBJ databases">
        <authorList>
            <consortium name="Pathogen Informatics"/>
        </authorList>
    </citation>
    <scope>NUCLEOTIDE SEQUENCE [LARGE SCALE GENOMIC DNA]</scope>
    <source>
        <strain evidence="13 14">NCTC10570</strain>
    </source>
</reference>
<evidence type="ECO:0000256" key="2">
    <source>
        <dbReference type="ARBA" id="ARBA00004141"/>
    </source>
</evidence>
<evidence type="ECO:0000256" key="1">
    <source>
        <dbReference type="ARBA" id="ARBA00001947"/>
    </source>
</evidence>
<dbReference type="Gene3D" id="2.30.42.10">
    <property type="match status" value="1"/>
</dbReference>
<protein>
    <recommendedName>
        <fullName evidence="11">Zinc metalloprotease</fullName>
        <ecNumber evidence="11">3.4.24.-</ecNumber>
    </recommendedName>
</protein>
<evidence type="ECO:0000256" key="6">
    <source>
        <dbReference type="ARBA" id="ARBA00022801"/>
    </source>
</evidence>
<dbReference type="RefSeq" id="WP_027890894.1">
    <property type="nucleotide sequence ID" value="NZ_LT906446.1"/>
</dbReference>
<evidence type="ECO:0000256" key="11">
    <source>
        <dbReference type="RuleBase" id="RU362031"/>
    </source>
</evidence>
<keyword evidence="9 11" id="KW-0482">Metalloprotease</keyword>
<keyword evidence="5 11" id="KW-0812">Transmembrane</keyword>
<dbReference type="InterPro" id="IPR008915">
    <property type="entry name" value="Peptidase_M50"/>
</dbReference>
<dbReference type="CDD" id="cd06163">
    <property type="entry name" value="S2P-M50_PDZ_RseP-like"/>
    <property type="match status" value="1"/>
</dbReference>
<keyword evidence="10 11" id="KW-0472">Membrane</keyword>
<sequence length="344" mass="37334">MLISAIAIVFVFGLLVLVHEFGHFITAKKTGMRVDEFAIGFGPKIWSTRRGETVYSIRSIPLGGFNKIAGMEKGMDEDAGDRAYWARPVWARMIVILAGSFMNFVLPFVIFAGIFFFNGIQTPINEPVLGQVMEGQAASQAGLKMGDKIVSINGQPVDSWTDFVQKVQHEDGKVLSVEFIRDDETMKTSVVPKYDEQAKRALIGVTAPVQTQNVGFVDSIILALSTVVNIVYQMYSALIGMITGSVSAELSGPVGVAQMTSQAAHLGIVPLLQFAALLSLNLGIINLLPIPALDGGHFIVLLVEALRGKPIEAKYVRVVQMAGIILLLSLMFFATAQDIGRLFN</sequence>
<dbReference type="Pfam" id="PF17820">
    <property type="entry name" value="PDZ_6"/>
    <property type="match status" value="1"/>
</dbReference>
<dbReference type="eggNOG" id="COG0750">
    <property type="taxonomic scope" value="Bacteria"/>
</dbReference>
<evidence type="ECO:0000256" key="5">
    <source>
        <dbReference type="ARBA" id="ARBA00022692"/>
    </source>
</evidence>
<dbReference type="InterPro" id="IPR041489">
    <property type="entry name" value="PDZ_6"/>
</dbReference>
<feature type="transmembrane region" description="Helical" evidence="11">
    <location>
        <begin position="6"/>
        <end position="25"/>
    </location>
</feature>
<dbReference type="GO" id="GO:0046872">
    <property type="term" value="F:metal ion binding"/>
    <property type="evidence" value="ECO:0007669"/>
    <property type="project" value="UniProtKB-KW"/>
</dbReference>
<dbReference type="Proteomes" id="UP000215383">
    <property type="component" value="Chromosome 1"/>
</dbReference>
<organism evidence="13 14">
    <name type="scientific">Megamonas hypermegale</name>
    <dbReference type="NCBI Taxonomy" id="158847"/>
    <lineage>
        <taxon>Bacteria</taxon>
        <taxon>Bacillati</taxon>
        <taxon>Bacillota</taxon>
        <taxon>Negativicutes</taxon>
        <taxon>Selenomonadales</taxon>
        <taxon>Selenomonadaceae</taxon>
        <taxon>Megamonas</taxon>
    </lineage>
</organism>
<dbReference type="EC" id="3.4.24.-" evidence="11"/>
<feature type="transmembrane region" description="Helical" evidence="11">
    <location>
        <begin position="318"/>
        <end position="336"/>
    </location>
</feature>
<name>A0A239TFH1_9FIRM</name>
<evidence type="ECO:0000256" key="4">
    <source>
        <dbReference type="ARBA" id="ARBA00022670"/>
    </source>
</evidence>
<dbReference type="SMART" id="SM00228">
    <property type="entry name" value="PDZ"/>
    <property type="match status" value="1"/>
</dbReference>
<accession>A0A239TFH1</accession>
<dbReference type="GO" id="GO:0016020">
    <property type="term" value="C:membrane"/>
    <property type="evidence" value="ECO:0007669"/>
    <property type="project" value="UniProtKB-SubCell"/>
</dbReference>
<comment type="subcellular location">
    <subcellularLocation>
        <location evidence="2">Membrane</location>
        <topology evidence="2">Multi-pass membrane protein</topology>
    </subcellularLocation>
</comment>
<dbReference type="InterPro" id="IPR001478">
    <property type="entry name" value="PDZ"/>
</dbReference>
<dbReference type="SUPFAM" id="SSF50156">
    <property type="entry name" value="PDZ domain-like"/>
    <property type="match status" value="1"/>
</dbReference>
<feature type="transmembrane region" description="Helical" evidence="11">
    <location>
        <begin position="263"/>
        <end position="282"/>
    </location>
</feature>
<dbReference type="GO" id="GO:0004222">
    <property type="term" value="F:metalloendopeptidase activity"/>
    <property type="evidence" value="ECO:0007669"/>
    <property type="project" value="InterPro"/>
</dbReference>
<keyword evidence="8 11" id="KW-1133">Transmembrane helix</keyword>
<evidence type="ECO:0000256" key="7">
    <source>
        <dbReference type="ARBA" id="ARBA00022833"/>
    </source>
</evidence>
<feature type="transmembrane region" description="Helical" evidence="11">
    <location>
        <begin position="220"/>
        <end position="242"/>
    </location>
</feature>
<comment type="similarity">
    <text evidence="3 11">Belongs to the peptidase M50B family.</text>
</comment>
<comment type="cofactor">
    <cofactor evidence="1 11">
        <name>Zn(2+)</name>
        <dbReference type="ChEBI" id="CHEBI:29105"/>
    </cofactor>
</comment>
<dbReference type="PROSITE" id="PS50106">
    <property type="entry name" value="PDZ"/>
    <property type="match status" value="1"/>
</dbReference>
<dbReference type="InterPro" id="IPR036034">
    <property type="entry name" value="PDZ_sf"/>
</dbReference>
<evidence type="ECO:0000256" key="10">
    <source>
        <dbReference type="ARBA" id="ARBA00023136"/>
    </source>
</evidence>
<gene>
    <name evidence="13" type="primary">rasP</name>
    <name evidence="13" type="ORF">SAMEA4364220_00583</name>
</gene>
<feature type="transmembrane region" description="Helical" evidence="11">
    <location>
        <begin position="94"/>
        <end position="117"/>
    </location>
</feature>
<dbReference type="NCBIfam" id="TIGR00054">
    <property type="entry name" value="RIP metalloprotease RseP"/>
    <property type="match status" value="1"/>
</dbReference>
<dbReference type="Pfam" id="PF02163">
    <property type="entry name" value="Peptidase_M50"/>
    <property type="match status" value="1"/>
</dbReference>
<dbReference type="PANTHER" id="PTHR42837">
    <property type="entry name" value="REGULATOR OF SIGMA-E PROTEASE RSEP"/>
    <property type="match status" value="1"/>
</dbReference>